<comment type="caution">
    <text evidence="3">The sequence shown here is derived from an EMBL/GenBank/DDBJ whole genome shotgun (WGS) entry which is preliminary data.</text>
</comment>
<feature type="transmembrane region" description="Helical" evidence="1">
    <location>
        <begin position="78"/>
        <end position="96"/>
    </location>
</feature>
<feature type="chain" id="PRO_5035811562" description="Transmembrane protein" evidence="2">
    <location>
        <begin position="18"/>
        <end position="116"/>
    </location>
</feature>
<feature type="transmembrane region" description="Helical" evidence="1">
    <location>
        <begin position="24"/>
        <end position="43"/>
    </location>
</feature>
<keyword evidence="1" id="KW-1133">Transmembrane helix</keyword>
<name>A0A8S9ZNC8_9BILA</name>
<gene>
    <name evidence="3" type="ORF">Mgra_00005667</name>
</gene>
<keyword evidence="1" id="KW-0472">Membrane</keyword>
<evidence type="ECO:0008006" key="5">
    <source>
        <dbReference type="Google" id="ProtNLM"/>
    </source>
</evidence>
<sequence length="116" mass="13519">MFLLFGCLCFMCLPAETSVFLVCIFSGLMFLCLPLRILLIFAANKYLIDVKIVINSDLLNIIFNKIIFINQQQKHTPLALLLLLLFIFNLKLQLVFQNLRKLYKLVYFVAGFKCFE</sequence>
<feature type="signal peptide" evidence="2">
    <location>
        <begin position="1"/>
        <end position="17"/>
    </location>
</feature>
<evidence type="ECO:0000256" key="1">
    <source>
        <dbReference type="SAM" id="Phobius"/>
    </source>
</evidence>
<keyword evidence="4" id="KW-1185">Reference proteome</keyword>
<dbReference type="EMBL" id="JABEBT010000049">
    <property type="protein sequence ID" value="KAF7634924.1"/>
    <property type="molecule type" value="Genomic_DNA"/>
</dbReference>
<evidence type="ECO:0000256" key="2">
    <source>
        <dbReference type="SAM" id="SignalP"/>
    </source>
</evidence>
<keyword evidence="1" id="KW-0812">Transmembrane</keyword>
<evidence type="ECO:0000313" key="3">
    <source>
        <dbReference type="EMBL" id="KAF7634924.1"/>
    </source>
</evidence>
<keyword evidence="2" id="KW-0732">Signal</keyword>
<organism evidence="3 4">
    <name type="scientific">Meloidogyne graminicola</name>
    <dbReference type="NCBI Taxonomy" id="189291"/>
    <lineage>
        <taxon>Eukaryota</taxon>
        <taxon>Metazoa</taxon>
        <taxon>Ecdysozoa</taxon>
        <taxon>Nematoda</taxon>
        <taxon>Chromadorea</taxon>
        <taxon>Rhabditida</taxon>
        <taxon>Tylenchina</taxon>
        <taxon>Tylenchomorpha</taxon>
        <taxon>Tylenchoidea</taxon>
        <taxon>Meloidogynidae</taxon>
        <taxon>Meloidogyninae</taxon>
        <taxon>Meloidogyne</taxon>
    </lineage>
</organism>
<dbReference type="AlphaFoldDB" id="A0A8S9ZNC8"/>
<proteinExistence type="predicted"/>
<protein>
    <recommendedName>
        <fullName evidence="5">Transmembrane protein</fullName>
    </recommendedName>
</protein>
<reference evidence="3" key="1">
    <citation type="journal article" date="2020" name="Ecol. Evol.">
        <title>Genome structure and content of the rice root-knot nematode (Meloidogyne graminicola).</title>
        <authorList>
            <person name="Phan N.T."/>
            <person name="Danchin E.G.J."/>
            <person name="Klopp C."/>
            <person name="Perfus-Barbeoch L."/>
            <person name="Kozlowski D.K."/>
            <person name="Koutsovoulos G.D."/>
            <person name="Lopez-Roques C."/>
            <person name="Bouchez O."/>
            <person name="Zahm M."/>
            <person name="Besnard G."/>
            <person name="Bellafiore S."/>
        </authorList>
    </citation>
    <scope>NUCLEOTIDE SEQUENCE</scope>
    <source>
        <strain evidence="3">VN-18</strain>
    </source>
</reference>
<feature type="non-terminal residue" evidence="3">
    <location>
        <position position="116"/>
    </location>
</feature>
<dbReference type="Proteomes" id="UP000605970">
    <property type="component" value="Unassembled WGS sequence"/>
</dbReference>
<accession>A0A8S9ZNC8</accession>
<evidence type="ECO:0000313" key="4">
    <source>
        <dbReference type="Proteomes" id="UP000605970"/>
    </source>
</evidence>